<name>A0A916YLS2_9SPHN</name>
<dbReference type="InterPro" id="IPR000297">
    <property type="entry name" value="PPIase_PpiC"/>
</dbReference>
<evidence type="ECO:0000313" key="4">
    <source>
        <dbReference type="Proteomes" id="UP000598997"/>
    </source>
</evidence>
<keyword evidence="1" id="KW-1133">Transmembrane helix</keyword>
<feature type="transmembrane region" description="Helical" evidence="1">
    <location>
        <begin position="9"/>
        <end position="26"/>
    </location>
</feature>
<accession>A0A916YLS2</accession>
<dbReference type="EMBL" id="BMIO01000008">
    <property type="protein sequence ID" value="GGD50729.1"/>
    <property type="molecule type" value="Genomic_DNA"/>
</dbReference>
<dbReference type="OrthoDB" id="196786at2"/>
<protein>
    <recommendedName>
        <fullName evidence="2">PpiC domain-containing protein</fullName>
    </recommendedName>
</protein>
<keyword evidence="4" id="KW-1185">Reference proteome</keyword>
<dbReference type="GO" id="GO:0003755">
    <property type="term" value="F:peptidyl-prolyl cis-trans isomerase activity"/>
    <property type="evidence" value="ECO:0007669"/>
    <property type="project" value="InterPro"/>
</dbReference>
<proteinExistence type="predicted"/>
<comment type="caution">
    <text evidence="3">The sequence shown here is derived from an EMBL/GenBank/DDBJ whole genome shotgun (WGS) entry which is preliminary data.</text>
</comment>
<reference evidence="3 4" key="1">
    <citation type="journal article" date="2014" name="Int. J. Syst. Evol. Microbiol.">
        <title>Complete genome sequence of Corynebacterium casei LMG S-19264T (=DSM 44701T), isolated from a smear-ripened cheese.</title>
        <authorList>
            <consortium name="US DOE Joint Genome Institute (JGI-PGF)"/>
            <person name="Walter F."/>
            <person name="Albersmeier A."/>
            <person name="Kalinowski J."/>
            <person name="Ruckert C."/>
        </authorList>
    </citation>
    <scope>NUCLEOTIDE SEQUENCE [LARGE SCALE GENOMIC DNA]</scope>
    <source>
        <strain evidence="3 4">CGMCC 1.15358</strain>
    </source>
</reference>
<evidence type="ECO:0000259" key="2">
    <source>
        <dbReference type="Pfam" id="PF13145"/>
    </source>
</evidence>
<dbReference type="RefSeq" id="WP_066763689.1">
    <property type="nucleotide sequence ID" value="NZ_BMIO01000008.1"/>
</dbReference>
<dbReference type="Proteomes" id="UP000598997">
    <property type="component" value="Unassembled WGS sequence"/>
</dbReference>
<evidence type="ECO:0000256" key="1">
    <source>
        <dbReference type="SAM" id="Phobius"/>
    </source>
</evidence>
<gene>
    <name evidence="3" type="ORF">GCM10010989_26170</name>
</gene>
<sequence>MTRRRIDPLWWFLGAGTAIFVLAAFIDPDGADDASVIRVDRPALEAYLASGGGNGLAETLSSEPLTLDAMAPSARKALVERYVEEEALFREAQSWGLDKDDPAIRRRLGQSMRFALRPEVAADPDDAELRKFFESHKADYVEGDLVTFEHVFFDAARGGAGDAVRRASAYRPGSDWQAAGDRFAYQRTYVGARAEQVASQLGEDFAKQVFAMKPSESWQGPMISDLGAHLVRVVRHDRAGEADFAQVRPAVLDDWQRTRQSADLEKRVDAIVSTYDAQIDPVLVQ</sequence>
<keyword evidence="1" id="KW-0812">Transmembrane</keyword>
<organism evidence="3 4">
    <name type="scientific">Croceicoccus pelagius</name>
    <dbReference type="NCBI Taxonomy" id="1703341"/>
    <lineage>
        <taxon>Bacteria</taxon>
        <taxon>Pseudomonadati</taxon>
        <taxon>Pseudomonadota</taxon>
        <taxon>Alphaproteobacteria</taxon>
        <taxon>Sphingomonadales</taxon>
        <taxon>Erythrobacteraceae</taxon>
        <taxon>Croceicoccus</taxon>
    </lineage>
</organism>
<dbReference type="Pfam" id="PF13145">
    <property type="entry name" value="Rotamase_2"/>
    <property type="match status" value="1"/>
</dbReference>
<dbReference type="AlphaFoldDB" id="A0A916YLS2"/>
<evidence type="ECO:0000313" key="3">
    <source>
        <dbReference type="EMBL" id="GGD50729.1"/>
    </source>
</evidence>
<keyword evidence="1" id="KW-0472">Membrane</keyword>
<feature type="domain" description="PpiC" evidence="2">
    <location>
        <begin position="124"/>
        <end position="249"/>
    </location>
</feature>